<reference evidence="12" key="1">
    <citation type="journal article" date="2019" name="Nat. Commun.">
        <title>The genome of broomcorn millet.</title>
        <authorList>
            <person name="Zou C."/>
            <person name="Miki D."/>
            <person name="Li D."/>
            <person name="Tang Q."/>
            <person name="Xiao L."/>
            <person name="Rajput S."/>
            <person name="Deng P."/>
            <person name="Jia W."/>
            <person name="Huang R."/>
            <person name="Zhang M."/>
            <person name="Sun Y."/>
            <person name="Hu J."/>
            <person name="Fu X."/>
            <person name="Schnable P.S."/>
            <person name="Li F."/>
            <person name="Zhang H."/>
            <person name="Feng B."/>
            <person name="Zhu X."/>
            <person name="Liu R."/>
            <person name="Schnable J.C."/>
            <person name="Zhu J.-K."/>
            <person name="Zhang H."/>
        </authorList>
    </citation>
    <scope>NUCLEOTIDE SEQUENCE [LARGE SCALE GENOMIC DNA]</scope>
</reference>
<dbReference type="Gene3D" id="2.40.30.10">
    <property type="entry name" value="Translation factors"/>
    <property type="match status" value="1"/>
</dbReference>
<evidence type="ECO:0000256" key="5">
    <source>
        <dbReference type="ARBA" id="ARBA00022827"/>
    </source>
</evidence>
<feature type="region of interest" description="Disordered" evidence="9">
    <location>
        <begin position="47"/>
        <end position="67"/>
    </location>
</feature>
<dbReference type="EC" id="1.18.1.2" evidence="3"/>
<evidence type="ECO:0000256" key="1">
    <source>
        <dbReference type="ARBA" id="ARBA00001974"/>
    </source>
</evidence>
<dbReference type="GO" id="GO:0004324">
    <property type="term" value="F:ferredoxin-NADP+ reductase activity"/>
    <property type="evidence" value="ECO:0007669"/>
    <property type="project" value="UniProtKB-EC"/>
</dbReference>
<dbReference type="FunFam" id="2.40.30.10:FF:000048">
    <property type="entry name" value="Ferredoxin--NADP reductase, chloroplastic"/>
    <property type="match status" value="1"/>
</dbReference>
<dbReference type="InterPro" id="IPR015701">
    <property type="entry name" value="FNR"/>
</dbReference>
<dbReference type="Pfam" id="PF00970">
    <property type="entry name" value="FAD_binding_6"/>
    <property type="match status" value="1"/>
</dbReference>
<evidence type="ECO:0000313" key="12">
    <source>
        <dbReference type="Proteomes" id="UP000275267"/>
    </source>
</evidence>
<evidence type="ECO:0000256" key="4">
    <source>
        <dbReference type="ARBA" id="ARBA00022630"/>
    </source>
</evidence>
<dbReference type="InterPro" id="IPR008333">
    <property type="entry name" value="Cbr1-like_FAD-bd_dom"/>
</dbReference>
<comment type="cofactor">
    <cofactor evidence="1">
        <name>FAD</name>
        <dbReference type="ChEBI" id="CHEBI:57692"/>
    </cofactor>
</comment>
<dbReference type="STRING" id="4540.A0A3L6QD27"/>
<comment type="similarity">
    <text evidence="2">Belongs to the ferredoxin--NADP reductase type 1 family.</text>
</comment>
<keyword evidence="7" id="KW-0560">Oxidoreductase</keyword>
<organism evidence="11 12">
    <name type="scientific">Panicum miliaceum</name>
    <name type="common">Proso millet</name>
    <name type="synonym">Broomcorn millet</name>
    <dbReference type="NCBI Taxonomy" id="4540"/>
    <lineage>
        <taxon>Eukaryota</taxon>
        <taxon>Viridiplantae</taxon>
        <taxon>Streptophyta</taxon>
        <taxon>Embryophyta</taxon>
        <taxon>Tracheophyta</taxon>
        <taxon>Spermatophyta</taxon>
        <taxon>Magnoliopsida</taxon>
        <taxon>Liliopsida</taxon>
        <taxon>Poales</taxon>
        <taxon>Poaceae</taxon>
        <taxon>PACMAD clade</taxon>
        <taxon>Panicoideae</taxon>
        <taxon>Panicodae</taxon>
        <taxon>Paniceae</taxon>
        <taxon>Panicinae</taxon>
        <taxon>Panicum</taxon>
        <taxon>Panicum sect. Panicum</taxon>
    </lineage>
</organism>
<evidence type="ECO:0000259" key="10">
    <source>
        <dbReference type="PROSITE" id="PS51384"/>
    </source>
</evidence>
<dbReference type="InterPro" id="IPR017927">
    <property type="entry name" value="FAD-bd_FR_type"/>
</dbReference>
<protein>
    <recommendedName>
        <fullName evidence="3">ferredoxin--NADP(+) reductase</fullName>
        <ecNumber evidence="3">1.18.1.2</ecNumber>
    </recommendedName>
</protein>
<keyword evidence="5" id="KW-0274">FAD</keyword>
<name>A0A3L6QD27_PANMI</name>
<sequence length="221" mass="23500">MAAVTAAAVSLSSFPAAAKAAAASPPSPSSCVTYPRRSAARAVRVQVSTTETAEAGPAPVKTEKISKKQDEGVVTNKYKPKEPYVGRCLLNTRITGDKAPGETWHMVFSTEGEIPYREGQSIGVIADGVDKNGKPHKLRLYSIASSALGDFGDSKTVSLCVKRLVYTNDQGEIVKGVCSNYLCDLKPGAEVKITGPVGKEMLMPKDPNATVIMVRRKRNAC</sequence>
<evidence type="ECO:0000256" key="6">
    <source>
        <dbReference type="ARBA" id="ARBA00022857"/>
    </source>
</evidence>
<feature type="domain" description="FAD-binding FR-type" evidence="10">
    <location>
        <begin position="81"/>
        <end position="203"/>
    </location>
</feature>
<keyword evidence="12" id="KW-1185">Reference proteome</keyword>
<gene>
    <name evidence="11" type="ORF">C2845_PM12G00220</name>
</gene>
<dbReference type="PRINTS" id="PR00371">
    <property type="entry name" value="FPNCR"/>
</dbReference>
<evidence type="ECO:0000256" key="7">
    <source>
        <dbReference type="ARBA" id="ARBA00023002"/>
    </source>
</evidence>
<evidence type="ECO:0000256" key="2">
    <source>
        <dbReference type="ARBA" id="ARBA00008312"/>
    </source>
</evidence>
<dbReference type="AlphaFoldDB" id="A0A3L6QD27"/>
<dbReference type="PANTHER" id="PTHR43314">
    <property type="match status" value="1"/>
</dbReference>
<dbReference type="PROSITE" id="PS51384">
    <property type="entry name" value="FAD_FR"/>
    <property type="match status" value="1"/>
</dbReference>
<evidence type="ECO:0000313" key="11">
    <source>
        <dbReference type="EMBL" id="RLM78239.1"/>
    </source>
</evidence>
<dbReference type="InterPro" id="IPR001709">
    <property type="entry name" value="Flavoprot_Pyr_Nucl_cyt_Rdtase"/>
</dbReference>
<dbReference type="OrthoDB" id="1688044at2759"/>
<evidence type="ECO:0000256" key="3">
    <source>
        <dbReference type="ARBA" id="ARBA00013223"/>
    </source>
</evidence>
<keyword evidence="4" id="KW-0285">Flavoprotein</keyword>
<accession>A0A3L6QD27</accession>
<dbReference type="EMBL" id="PQIB02000012">
    <property type="protein sequence ID" value="RLM78239.1"/>
    <property type="molecule type" value="Genomic_DNA"/>
</dbReference>
<keyword evidence="6" id="KW-0521">NADP</keyword>
<comment type="catalytic activity">
    <reaction evidence="8">
        <text>2 reduced [2Fe-2S]-[ferredoxin] + NADP(+) + H(+) = 2 oxidized [2Fe-2S]-[ferredoxin] + NADPH</text>
        <dbReference type="Rhea" id="RHEA:20125"/>
        <dbReference type="Rhea" id="RHEA-COMP:10000"/>
        <dbReference type="Rhea" id="RHEA-COMP:10001"/>
        <dbReference type="ChEBI" id="CHEBI:15378"/>
        <dbReference type="ChEBI" id="CHEBI:33737"/>
        <dbReference type="ChEBI" id="CHEBI:33738"/>
        <dbReference type="ChEBI" id="CHEBI:57783"/>
        <dbReference type="ChEBI" id="CHEBI:58349"/>
        <dbReference type="EC" id="1.18.1.2"/>
    </reaction>
</comment>
<dbReference type="Proteomes" id="UP000275267">
    <property type="component" value="Unassembled WGS sequence"/>
</dbReference>
<evidence type="ECO:0000256" key="8">
    <source>
        <dbReference type="ARBA" id="ARBA00047776"/>
    </source>
</evidence>
<dbReference type="InterPro" id="IPR017938">
    <property type="entry name" value="Riboflavin_synthase-like_b-brl"/>
</dbReference>
<proteinExistence type="inferred from homology"/>
<dbReference type="SUPFAM" id="SSF63380">
    <property type="entry name" value="Riboflavin synthase domain-like"/>
    <property type="match status" value="1"/>
</dbReference>
<comment type="caution">
    <text evidence="11">The sequence shown here is derived from an EMBL/GenBank/DDBJ whole genome shotgun (WGS) entry which is preliminary data.</text>
</comment>
<evidence type="ECO:0000256" key="9">
    <source>
        <dbReference type="SAM" id="MobiDB-lite"/>
    </source>
</evidence>